<dbReference type="GO" id="GO:0000976">
    <property type="term" value="F:transcription cis-regulatory region binding"/>
    <property type="evidence" value="ECO:0007669"/>
    <property type="project" value="TreeGrafter"/>
</dbReference>
<dbReference type="PROSITE" id="PS50931">
    <property type="entry name" value="HTH_LYSR"/>
    <property type="match status" value="1"/>
</dbReference>
<dbReference type="Gene3D" id="1.10.10.10">
    <property type="entry name" value="Winged helix-like DNA-binding domain superfamily/Winged helix DNA-binding domain"/>
    <property type="match status" value="1"/>
</dbReference>
<dbReference type="PANTHER" id="PTHR30126">
    <property type="entry name" value="HTH-TYPE TRANSCRIPTIONAL REGULATOR"/>
    <property type="match status" value="1"/>
</dbReference>
<dbReference type="RefSeq" id="WP_164356344.1">
    <property type="nucleotide sequence ID" value="NZ_JAABNT010000036.1"/>
</dbReference>
<sequence length="457" mass="50053">MDITLIKTFVEVANTGSFVAACDRLFVTQSAVSLRIQRLEDSLGHPLFVRSKAGAVLTPEGKQFERYALSLLKIWEEAKQQIAVPEGYSRAISLGAQYSLWPRLGFRWMDALQAEMPELSVHCELGMSDRIMRFLVEGVIQAALLYTPQLRPGLIAEPALDDELILVASYPNATLDLKDAFVSVDWGPEFTHALAIALPHLTDSGRSMALGSLAMEYIVNRRAAAYLPARSARRYLDAGKLHLVADAPRFPYPSWVIWRDDMDAKLSDVARRTLAGVVQDAAKEQEILVSPIEAMGDFTQQGLQFFPDKLGALSECLRVIKPGGQAVFCTARGLEENPLMQAQVAAFGRHFGEETTGAIRAVCGFPDPDEMRSVFEGAGFGQVAVEKVILDLEAEDGSAFVNGLMMATPVADRIAAMNQTERTALHNDILKGFGNCYDGFALRFPHSANVVVASRSV</sequence>
<dbReference type="Pfam" id="PF01209">
    <property type="entry name" value="Ubie_methyltran"/>
    <property type="match status" value="1"/>
</dbReference>
<organism evidence="6 7">
    <name type="scientific">Sulfitobacter sediminilitoris</name>
    <dbReference type="NCBI Taxonomy" id="2698830"/>
    <lineage>
        <taxon>Bacteria</taxon>
        <taxon>Pseudomonadati</taxon>
        <taxon>Pseudomonadota</taxon>
        <taxon>Alphaproteobacteria</taxon>
        <taxon>Rhodobacterales</taxon>
        <taxon>Roseobacteraceae</taxon>
        <taxon>Sulfitobacter</taxon>
    </lineage>
</organism>
<dbReference type="AlphaFoldDB" id="A0A6P0CIC2"/>
<evidence type="ECO:0000256" key="1">
    <source>
        <dbReference type="ARBA" id="ARBA00009437"/>
    </source>
</evidence>
<proteinExistence type="inferred from homology"/>
<dbReference type="PRINTS" id="PR00039">
    <property type="entry name" value="HTHLYSR"/>
</dbReference>
<dbReference type="EMBL" id="JAABNT010000036">
    <property type="protein sequence ID" value="NEK25078.1"/>
    <property type="molecule type" value="Genomic_DNA"/>
</dbReference>
<dbReference type="Pfam" id="PF00126">
    <property type="entry name" value="HTH_1"/>
    <property type="match status" value="1"/>
</dbReference>
<dbReference type="SUPFAM" id="SSF53850">
    <property type="entry name" value="Periplasmic binding protein-like II"/>
    <property type="match status" value="1"/>
</dbReference>
<gene>
    <name evidence="6" type="ORF">GV827_22175</name>
</gene>
<keyword evidence="2" id="KW-0805">Transcription regulation</keyword>
<dbReference type="FunFam" id="1.10.10.10:FF:000001">
    <property type="entry name" value="LysR family transcriptional regulator"/>
    <property type="match status" value="1"/>
</dbReference>
<keyword evidence="3" id="KW-0238">DNA-binding</keyword>
<evidence type="ECO:0000313" key="7">
    <source>
        <dbReference type="Proteomes" id="UP000468591"/>
    </source>
</evidence>
<keyword evidence="4" id="KW-0804">Transcription</keyword>
<reference evidence="6 7" key="1">
    <citation type="submission" date="2020-01" db="EMBL/GenBank/DDBJ databases">
        <title>Sulfitobacter sediminilitoris sp. nov., isolated from a tidal flat.</title>
        <authorList>
            <person name="Park S."/>
            <person name="Yoon J.-H."/>
        </authorList>
    </citation>
    <scope>NUCLEOTIDE SEQUENCE [LARGE SCALE GENOMIC DNA]</scope>
    <source>
        <strain evidence="6 7">JBTF-M27</strain>
    </source>
</reference>
<dbReference type="SUPFAM" id="SSF46785">
    <property type="entry name" value="Winged helix' DNA-binding domain"/>
    <property type="match status" value="1"/>
</dbReference>
<accession>A0A6P0CIC2</accession>
<dbReference type="Pfam" id="PF03466">
    <property type="entry name" value="LysR_substrate"/>
    <property type="match status" value="1"/>
</dbReference>
<evidence type="ECO:0000256" key="2">
    <source>
        <dbReference type="ARBA" id="ARBA00023015"/>
    </source>
</evidence>
<comment type="similarity">
    <text evidence="1">Belongs to the LysR transcriptional regulatory family.</text>
</comment>
<dbReference type="InterPro" id="IPR029063">
    <property type="entry name" value="SAM-dependent_MTases_sf"/>
</dbReference>
<comment type="caution">
    <text evidence="6">The sequence shown here is derived from an EMBL/GenBank/DDBJ whole genome shotgun (WGS) entry which is preliminary data.</text>
</comment>
<dbReference type="InterPro" id="IPR005119">
    <property type="entry name" value="LysR_subst-bd"/>
</dbReference>
<evidence type="ECO:0000259" key="5">
    <source>
        <dbReference type="PROSITE" id="PS50931"/>
    </source>
</evidence>
<keyword evidence="7" id="KW-1185">Reference proteome</keyword>
<evidence type="ECO:0000256" key="4">
    <source>
        <dbReference type="ARBA" id="ARBA00023163"/>
    </source>
</evidence>
<dbReference type="GO" id="GO:0003700">
    <property type="term" value="F:DNA-binding transcription factor activity"/>
    <property type="evidence" value="ECO:0007669"/>
    <property type="project" value="InterPro"/>
</dbReference>
<name>A0A6P0CIC2_9RHOB</name>
<dbReference type="Gene3D" id="3.40.190.10">
    <property type="entry name" value="Periplasmic binding protein-like II"/>
    <property type="match status" value="2"/>
</dbReference>
<dbReference type="Gene3D" id="3.40.50.150">
    <property type="entry name" value="Vaccinia Virus protein VP39"/>
    <property type="match status" value="1"/>
</dbReference>
<protein>
    <submittedName>
        <fullName evidence="6">LysR family transcriptional regulator</fullName>
    </submittedName>
</protein>
<evidence type="ECO:0000313" key="6">
    <source>
        <dbReference type="EMBL" id="NEK25078.1"/>
    </source>
</evidence>
<dbReference type="Proteomes" id="UP000468591">
    <property type="component" value="Unassembled WGS sequence"/>
</dbReference>
<feature type="domain" description="HTH lysR-type" evidence="5">
    <location>
        <begin position="1"/>
        <end position="58"/>
    </location>
</feature>
<dbReference type="SUPFAM" id="SSF53335">
    <property type="entry name" value="S-adenosyl-L-methionine-dependent methyltransferases"/>
    <property type="match status" value="1"/>
</dbReference>
<dbReference type="InterPro" id="IPR000847">
    <property type="entry name" value="LysR_HTH_N"/>
</dbReference>
<dbReference type="PROSITE" id="PS51257">
    <property type="entry name" value="PROKAR_LIPOPROTEIN"/>
    <property type="match status" value="1"/>
</dbReference>
<evidence type="ECO:0000256" key="3">
    <source>
        <dbReference type="ARBA" id="ARBA00023125"/>
    </source>
</evidence>
<dbReference type="PANTHER" id="PTHR30126:SF21">
    <property type="entry name" value="TRANSCRIPTIONAL REGULATOR-RELATED"/>
    <property type="match status" value="1"/>
</dbReference>
<dbReference type="InterPro" id="IPR036388">
    <property type="entry name" value="WH-like_DNA-bd_sf"/>
</dbReference>
<dbReference type="InterPro" id="IPR036390">
    <property type="entry name" value="WH_DNA-bd_sf"/>
</dbReference>